<dbReference type="Proteomes" id="UP000324222">
    <property type="component" value="Unassembled WGS sequence"/>
</dbReference>
<name>A0A5B7CPR3_PORTR</name>
<evidence type="ECO:0000313" key="3">
    <source>
        <dbReference type="Proteomes" id="UP000324222"/>
    </source>
</evidence>
<organism evidence="2 3">
    <name type="scientific">Portunus trituberculatus</name>
    <name type="common">Swimming crab</name>
    <name type="synonym">Neptunus trituberculatus</name>
    <dbReference type="NCBI Taxonomy" id="210409"/>
    <lineage>
        <taxon>Eukaryota</taxon>
        <taxon>Metazoa</taxon>
        <taxon>Ecdysozoa</taxon>
        <taxon>Arthropoda</taxon>
        <taxon>Crustacea</taxon>
        <taxon>Multicrustacea</taxon>
        <taxon>Malacostraca</taxon>
        <taxon>Eumalacostraca</taxon>
        <taxon>Eucarida</taxon>
        <taxon>Decapoda</taxon>
        <taxon>Pleocyemata</taxon>
        <taxon>Brachyura</taxon>
        <taxon>Eubrachyura</taxon>
        <taxon>Portunoidea</taxon>
        <taxon>Portunidae</taxon>
        <taxon>Portuninae</taxon>
        <taxon>Portunus</taxon>
    </lineage>
</organism>
<gene>
    <name evidence="2" type="ORF">E2C01_004147</name>
</gene>
<keyword evidence="3" id="KW-1185">Reference proteome</keyword>
<evidence type="ECO:0000256" key="1">
    <source>
        <dbReference type="SAM" id="MobiDB-lite"/>
    </source>
</evidence>
<protein>
    <submittedName>
        <fullName evidence="2">Uncharacterized protein</fullName>
    </submittedName>
</protein>
<dbReference type="AlphaFoldDB" id="A0A5B7CPR3"/>
<comment type="caution">
    <text evidence="2">The sequence shown here is derived from an EMBL/GenBank/DDBJ whole genome shotgun (WGS) entry which is preliminary data.</text>
</comment>
<sequence length="107" mass="11469">MLVEISRRVVAVVVTHGALQELKISNDPSLARVQCDESFTASQLETSGSCPGTPGGHHNAGENMGRQNVVGRRREYEEEEELVVIGVNECLCNVIFSIKELGGCGVG</sequence>
<proteinExistence type="predicted"/>
<reference evidence="2 3" key="1">
    <citation type="submission" date="2019-05" db="EMBL/GenBank/DDBJ databases">
        <title>Another draft genome of Portunus trituberculatus and its Hox gene families provides insights of decapod evolution.</title>
        <authorList>
            <person name="Jeong J.-H."/>
            <person name="Song I."/>
            <person name="Kim S."/>
            <person name="Choi T."/>
            <person name="Kim D."/>
            <person name="Ryu S."/>
            <person name="Kim W."/>
        </authorList>
    </citation>
    <scope>NUCLEOTIDE SEQUENCE [LARGE SCALE GENOMIC DNA]</scope>
    <source>
        <tissue evidence="2">Muscle</tissue>
    </source>
</reference>
<evidence type="ECO:0000313" key="2">
    <source>
        <dbReference type="EMBL" id="MPC11480.1"/>
    </source>
</evidence>
<accession>A0A5B7CPR3</accession>
<dbReference type="EMBL" id="VSRR010000165">
    <property type="protein sequence ID" value="MPC11480.1"/>
    <property type="molecule type" value="Genomic_DNA"/>
</dbReference>
<feature type="region of interest" description="Disordered" evidence="1">
    <location>
        <begin position="44"/>
        <end position="68"/>
    </location>
</feature>